<dbReference type="InParanoid" id="F4PDC1"/>
<dbReference type="SUPFAM" id="SSF48371">
    <property type="entry name" value="ARM repeat"/>
    <property type="match status" value="2"/>
</dbReference>
<evidence type="ECO:0000259" key="6">
    <source>
        <dbReference type="Pfam" id="PF23271"/>
    </source>
</evidence>
<dbReference type="GO" id="GO:0060090">
    <property type="term" value="F:molecular adaptor activity"/>
    <property type="evidence" value="ECO:0000318"/>
    <property type="project" value="GO_Central"/>
</dbReference>
<evidence type="ECO:0000259" key="7">
    <source>
        <dbReference type="Pfam" id="PF23702"/>
    </source>
</evidence>
<dbReference type="Proteomes" id="UP000007241">
    <property type="component" value="Unassembled WGS sequence"/>
</dbReference>
<dbReference type="GO" id="GO:0000502">
    <property type="term" value="C:proteasome complex"/>
    <property type="evidence" value="ECO:0007669"/>
    <property type="project" value="UniProtKB-KW"/>
</dbReference>
<dbReference type="GO" id="GO:0043248">
    <property type="term" value="P:proteasome assembly"/>
    <property type="evidence" value="ECO:0007669"/>
    <property type="project" value="InterPro"/>
</dbReference>
<dbReference type="GeneID" id="18241009"/>
<dbReference type="InterPro" id="IPR011989">
    <property type="entry name" value="ARM-like"/>
</dbReference>
<keyword evidence="4" id="KW-0647">Proteasome</keyword>
<gene>
    <name evidence="9" type="ORF">BATDEDRAFT_36198</name>
</gene>
<keyword evidence="10" id="KW-1185">Reference proteome</keyword>
<dbReference type="InterPro" id="IPR055444">
    <property type="entry name" value="ARM_ECM29"/>
</dbReference>
<evidence type="ECO:0000259" key="8">
    <source>
        <dbReference type="Pfam" id="PF24492"/>
    </source>
</evidence>
<feature type="domain" description="Stalled ribosome sensor GCN1-like HEAT repeats region" evidence="6">
    <location>
        <begin position="1596"/>
        <end position="1723"/>
    </location>
</feature>
<evidence type="ECO:0008006" key="11">
    <source>
        <dbReference type="Google" id="ProtNLM"/>
    </source>
</evidence>
<dbReference type="OMA" id="CRIKDIE"/>
<dbReference type="HOGENOM" id="CLU_000880_2_1_1"/>
<feature type="domain" description="Proteasome adapter and scaffold protein ECM29 HEAT-repeat" evidence="8">
    <location>
        <begin position="1781"/>
        <end position="1942"/>
    </location>
</feature>
<dbReference type="FunCoup" id="F4PDC1">
    <property type="interactions" value="575"/>
</dbReference>
<evidence type="ECO:0000256" key="4">
    <source>
        <dbReference type="ARBA" id="ARBA00022942"/>
    </source>
</evidence>
<dbReference type="GO" id="GO:0036503">
    <property type="term" value="P:ERAD pathway"/>
    <property type="evidence" value="ECO:0000318"/>
    <property type="project" value="GO_Central"/>
</dbReference>
<evidence type="ECO:0000256" key="1">
    <source>
        <dbReference type="ARBA" id="ARBA00004496"/>
    </source>
</evidence>
<dbReference type="Pfam" id="PF23731">
    <property type="entry name" value="ARM_ECM29_C"/>
    <property type="match status" value="1"/>
</dbReference>
<proteinExistence type="predicted"/>
<dbReference type="GO" id="GO:0005634">
    <property type="term" value="C:nucleus"/>
    <property type="evidence" value="ECO:0000318"/>
    <property type="project" value="GO_Central"/>
</dbReference>
<organism evidence="9 10">
    <name type="scientific">Batrachochytrium dendrobatidis (strain JAM81 / FGSC 10211)</name>
    <name type="common">Frog chytrid fungus</name>
    <dbReference type="NCBI Taxonomy" id="684364"/>
    <lineage>
        <taxon>Eukaryota</taxon>
        <taxon>Fungi</taxon>
        <taxon>Fungi incertae sedis</taxon>
        <taxon>Chytridiomycota</taxon>
        <taxon>Chytridiomycota incertae sedis</taxon>
        <taxon>Chytridiomycetes</taxon>
        <taxon>Rhizophydiales</taxon>
        <taxon>Rhizophydiales incertae sedis</taxon>
        <taxon>Batrachochytrium</taxon>
    </lineage>
</organism>
<dbReference type="InterPro" id="IPR016024">
    <property type="entry name" value="ARM-type_fold"/>
</dbReference>
<evidence type="ECO:0000313" key="9">
    <source>
        <dbReference type="EMBL" id="EGF76657.1"/>
    </source>
</evidence>
<evidence type="ECO:0000256" key="2">
    <source>
        <dbReference type="ARBA" id="ARBA00022490"/>
    </source>
</evidence>
<dbReference type="Gene3D" id="3.80.10.10">
    <property type="entry name" value="Ribonuclease Inhibitor"/>
    <property type="match status" value="2"/>
</dbReference>
<protein>
    <recommendedName>
        <fullName evidence="11">F-box domain-containing protein</fullName>
    </recommendedName>
</protein>
<sequence>MHISILPVEILQSIFLYVHNNQSDSCVFSIVHEQDRGKGQGSEHHPVQQYINKHQQSFLGQSGENIKACARVCRSWHASVLRLLFQAPRLSQKNLLYRFIDTLASAQSARIRWIENASKPMTSISTLSQSTIEYPGNAVQELDLSLLTGSQSVITDLLLVRLISLLLWNPGTPKLLQSTLTPTPSTSTSRLKSLKMMDCFMVTASGLKSIFKILPPLSTFELIGASLDSQIAVASLLKQNAAQLERIALQFLFPHTVDLHLDGLAIRLCEFELCKPRIRMRHEHIENPDLSEFIETDDSDTYTGSTSLNSFHSAIPIKNHDTISIPLSYLQKLVLRSCSISDSCIQSIFKQNVHTFILRQIDLTGCIYLTDTAIKSIALACPILSRLSLERCLNITNESILTISKAPMTQTLSFLTLAACRFITVEGLKLLTHCSALRFLDLSKIMTPSSKQLLMLLVTEMADRETELLENVELRMALADTDAKFERVIHNFLAPVLLKLDSPHDVVRQKVISMCNHAHKRLKSSISIQVPVETLLQSFTKPSASVLQRNLILSFIEAGYSRLDTTESVRLLPLVLSGISTRSYAQRTTLLSIALPIISNYKEKTGPGAAPQIKDPFDFKSNPEDLKFLLNCFMDVMLYTVPSSGRTMTARNAAEYANTPVLTALDVIPPGSSKDAVLLITNNLQAAWSKSNLNISLARFVMNVNFVPEKMFILEKFIIYIICAGDTFSEVQSIGNDGLKRSEKPNFEDPVTVFVLYSLYLGSNLPDSTTNRDGTSAKSKTDYIRGPVPTSIKQLVIEFLLRSALATNFIQLAMQVAFDALYGQKTTHKLRSGGMSFVQWIARMSDTAKLEVVSPVLLTGLLKFIDDYTEENGNDSESLRGFAYEAVGLLSKRVPAPFQKDITILYNFFTAVSAEQRNVRVSVLEALFNMISAYKEVANDQVSRNEIEAILLANVDKAEHQARYAAVKYAVNLFPFSSPVGRYICILASADSKLEVREEAKKGLGFPEIGLIGGNEAEESTILTEWKAKLPNINTTVAYLYSMSKRLRTGSKWILNMPVETYTYQLEFLRRLIVLTADPRAQLNNFNKVEDPVSIVSAQTRDKLTVMLKHMWDSEHADANTMQVDKPKNHISGLLGYIHFIDEALKSPGADGVLQLVASTYLLELVSLGPLPLCMSYSNKIDWIKSFLSTIKSETRMNMAHILGIIATVELTDSARLHSLKLLLTELYETAKDTSKQKSDIRHGAILGLGFVIGRIMYRYPKSDSILSQSLISSYLDAIVGGLGHDHSFIVIASCQALAEVGRYAPLKFSKESTSSIKSVLTQLIELSKNMRDAKVQEAAIFAIGHIGLGSPEIVDDAIAFVLTLPSIFSKHAEMHFNIGDTVCTLLFGFQATHMIEFLDIPQITFPPLTSNTRDSESVSTPDPTKAVSFVTKMLELLQPGGAAATRKAVCIWLLCVVKYCGHTSHISENALAIHSAFSGLLGDRDEFTQEVASKGIGIIYDIGNQKVKDELVRSLVSTFTEGRRLVPQSVTGDTQLFDNQTLGTTPDGSNITTYQSILSLAADMNQPDLVYKFMSLASHHSIWNSRRGASMGFESIAAQAERELQQHLPSLVPRLYRYQFDPNQKVAESMKNIWRALVKNPKKAMDTYMDLILEDILNSLGDRMWRTREASCAALADFLSGRQMSEMEPYLQRLWTMCFRALDDIKETVRNAAFLTCKTLTKMTVRYCDPSNVAVEQGQKIMDIIVPFLLTKGLGSMAEEVRKFSLTTVLRLCKNGGVLLKPHITELVGTLLESLSSLEPQVMNYLTFHADKYNVTQEQLDTSRLSAARNSPMMDAIEQCIGQVDAKVVESLIPRLCTIIRKGIGLPTRAGTARFVYLLVQRLPLDFKPHADVVLKALSGTIQDRSPVVRKTFAVAIGHTCKLASDSAVARIITYLKKGYLESEDATDPEAKSIAGVVFLEMSRTAGDKLKSFHSDVLPLAYIGARDGHDGIHQVWENVWEENTAGASGAAKLWVKEILDLCQTLLKESPSWPVKRQVGKSIADLSKTLGEGFEPYMAQTVPFLLENLAGRTWDGKEALLEGLANVAVAGKGWLKTDTVGKALVSELETVFVREAKKNSQKYRRLAIEYLGTVFDALDIGNFDDLIDYLIDVATESNKNDMDVDDDREKPLALVIQANAFTAIGQCFPRTRSSQVAHTKQIVELLAKSLEGNVWNIRMAALGSLSKVFEKLLIDPIPIDLATTHVVMNGLFVSLDDSKYTAIRIKSSTVMLEVIQKLNVQLPLPAELKDSIVSKLETIIPKETAAAVEFTLKEIRGVVSGMPI</sequence>
<keyword evidence="2" id="KW-0963">Cytoplasm</keyword>
<feature type="domain" description="ECM29 ARM-like repeats" evidence="7">
    <location>
        <begin position="1161"/>
        <end position="1301"/>
    </location>
</feature>
<dbReference type="SUPFAM" id="SSF52047">
    <property type="entry name" value="RNI-like"/>
    <property type="match status" value="1"/>
</dbReference>
<dbReference type="RefSeq" id="XP_006682656.1">
    <property type="nucleotide sequence ID" value="XM_006682593.1"/>
</dbReference>
<dbReference type="Pfam" id="PF13001">
    <property type="entry name" value="ECM29_N"/>
    <property type="match status" value="1"/>
</dbReference>
<dbReference type="Pfam" id="PF23702">
    <property type="entry name" value="ARM_ECM29"/>
    <property type="match status" value="1"/>
</dbReference>
<evidence type="ECO:0000259" key="5">
    <source>
        <dbReference type="Pfam" id="PF13001"/>
    </source>
</evidence>
<dbReference type="Pfam" id="PF24492">
    <property type="entry name" value="HEAT_ECM29"/>
    <property type="match status" value="1"/>
</dbReference>
<dbReference type="InterPro" id="IPR057546">
    <property type="entry name" value="HEAT_GCN1"/>
</dbReference>
<dbReference type="PANTHER" id="PTHR23346:SF19">
    <property type="entry name" value="PROTEASOME ADAPTER AND SCAFFOLD PROTEIN ECM29"/>
    <property type="match status" value="1"/>
</dbReference>
<name>F4PDC1_BATDJ</name>
<dbReference type="GO" id="GO:0005737">
    <property type="term" value="C:cytoplasm"/>
    <property type="evidence" value="ECO:0000318"/>
    <property type="project" value="GO_Central"/>
</dbReference>
<dbReference type="STRING" id="684364.F4PDC1"/>
<reference evidence="9 10" key="1">
    <citation type="submission" date="2009-12" db="EMBL/GenBank/DDBJ databases">
        <title>The draft genome of Batrachochytrium dendrobatidis.</title>
        <authorList>
            <consortium name="US DOE Joint Genome Institute (JGI-PGF)"/>
            <person name="Kuo A."/>
            <person name="Salamov A."/>
            <person name="Schmutz J."/>
            <person name="Lucas S."/>
            <person name="Pitluck S."/>
            <person name="Rosenblum E."/>
            <person name="Stajich J."/>
            <person name="Eisen M."/>
            <person name="Grigoriev I.V."/>
        </authorList>
    </citation>
    <scope>NUCLEOTIDE SEQUENCE [LARGE SCALE GENOMIC DNA]</scope>
    <source>
        <strain evidence="10">JAM81 / FGSC 10211</strain>
    </source>
</reference>
<keyword evidence="3" id="KW-0677">Repeat</keyword>
<dbReference type="SMART" id="SM00367">
    <property type="entry name" value="LRR_CC"/>
    <property type="match status" value="4"/>
</dbReference>
<evidence type="ECO:0000256" key="3">
    <source>
        <dbReference type="ARBA" id="ARBA00022737"/>
    </source>
</evidence>
<dbReference type="Pfam" id="PF23271">
    <property type="entry name" value="HEAT_GCN1"/>
    <property type="match status" value="1"/>
</dbReference>
<dbReference type="InterPro" id="IPR032675">
    <property type="entry name" value="LRR_dom_sf"/>
</dbReference>
<dbReference type="OrthoDB" id="16066at2759"/>
<accession>F4PDC1</accession>
<dbReference type="PANTHER" id="PTHR23346">
    <property type="entry name" value="TRANSLATIONAL ACTIVATOR GCN1-RELATED"/>
    <property type="match status" value="1"/>
</dbReference>
<dbReference type="InterPro" id="IPR024372">
    <property type="entry name" value="Ecm29_N"/>
</dbReference>
<evidence type="ECO:0000313" key="10">
    <source>
        <dbReference type="Proteomes" id="UP000007241"/>
    </source>
</evidence>
<dbReference type="EMBL" id="GL882895">
    <property type="protein sequence ID" value="EGF76657.1"/>
    <property type="molecule type" value="Genomic_DNA"/>
</dbReference>
<comment type="subcellular location">
    <subcellularLocation>
        <location evidence="1">Cytoplasm</location>
    </subcellularLocation>
</comment>
<dbReference type="InterPro" id="IPR055443">
    <property type="entry name" value="HEAT_ECM29"/>
</dbReference>
<dbReference type="InterPro" id="IPR006553">
    <property type="entry name" value="Leu-rich_rpt_Cys-con_subtyp"/>
</dbReference>
<dbReference type="Gene3D" id="1.25.10.10">
    <property type="entry name" value="Leucine-rich Repeat Variant"/>
    <property type="match status" value="3"/>
</dbReference>
<feature type="domain" description="Proteasome component Ecm29 N-terminal" evidence="5">
    <location>
        <begin position="469"/>
        <end position="988"/>
    </location>
</feature>